<dbReference type="EMBL" id="NBNE01006725">
    <property type="protein sequence ID" value="OWZ01610.1"/>
    <property type="molecule type" value="Genomic_DNA"/>
</dbReference>
<gene>
    <name evidence="1" type="ORF">PHMEG_00026968</name>
</gene>
<keyword evidence="2" id="KW-1185">Reference proteome</keyword>
<reference evidence="2" key="1">
    <citation type="submission" date="2017-03" db="EMBL/GenBank/DDBJ databases">
        <title>Phytopthora megakarya and P. palmivora, two closely related causual agents of cacao black pod achieved similar genome size and gene model numbers by different mechanisms.</title>
        <authorList>
            <person name="Ali S."/>
            <person name="Shao J."/>
            <person name="Larry D.J."/>
            <person name="Kronmiller B."/>
            <person name="Shen D."/>
            <person name="Strem M.D."/>
            <person name="Melnick R.L."/>
            <person name="Guiltinan M.J."/>
            <person name="Tyler B.M."/>
            <person name="Meinhardt L.W."/>
            <person name="Bailey B.A."/>
        </authorList>
    </citation>
    <scope>NUCLEOTIDE SEQUENCE [LARGE SCALE GENOMIC DNA]</scope>
    <source>
        <strain evidence="2">zdho120</strain>
    </source>
</reference>
<accession>A0A225VAX7</accession>
<proteinExistence type="predicted"/>
<evidence type="ECO:0000313" key="2">
    <source>
        <dbReference type="Proteomes" id="UP000198211"/>
    </source>
</evidence>
<dbReference type="AlphaFoldDB" id="A0A225VAX7"/>
<name>A0A225VAX7_9STRA</name>
<comment type="caution">
    <text evidence="1">The sequence shown here is derived from an EMBL/GenBank/DDBJ whole genome shotgun (WGS) entry which is preliminary data.</text>
</comment>
<organism evidence="1 2">
    <name type="scientific">Phytophthora megakarya</name>
    <dbReference type="NCBI Taxonomy" id="4795"/>
    <lineage>
        <taxon>Eukaryota</taxon>
        <taxon>Sar</taxon>
        <taxon>Stramenopiles</taxon>
        <taxon>Oomycota</taxon>
        <taxon>Peronosporomycetes</taxon>
        <taxon>Peronosporales</taxon>
        <taxon>Peronosporaceae</taxon>
        <taxon>Phytophthora</taxon>
    </lineage>
</organism>
<feature type="non-terminal residue" evidence="1">
    <location>
        <position position="1"/>
    </location>
</feature>
<protein>
    <submittedName>
        <fullName evidence="1">Uncharacterized protein</fullName>
    </submittedName>
</protein>
<dbReference type="Proteomes" id="UP000198211">
    <property type="component" value="Unassembled WGS sequence"/>
</dbReference>
<sequence length="320" mass="37678">KSVKTNIGRAKGARHPTDLAIRDFQSLSEDELLIIEVCDRDVTSTFRIFGIKMKFSDKIQTLGFPEYEPYKHETKYLKDRWSMETWDEFLGIVRVKNAWEPKVLDFVLPWVQMFENRSKEFYFRHVHDLSKGVLRGIKEYLESMEEHAEGWWYILHWFTISMEDDRAKELHLWCRKCQETLVRNFLILVQRLEKIDKFPKTIWYEPGLWILPNTICYWIFKDPSVNFRTVSGVADLRAELLELDEREPARTLWADAASETARLEHVPEAFVSKRLLPKIERARNLLPIPGPPSTSKPRTTKELYQLRLAQDAASAGSNSD</sequence>
<evidence type="ECO:0000313" key="1">
    <source>
        <dbReference type="EMBL" id="OWZ01610.1"/>
    </source>
</evidence>